<dbReference type="InterPro" id="IPR036237">
    <property type="entry name" value="Xyl_isomerase-like_sf"/>
</dbReference>
<evidence type="ECO:0000313" key="3">
    <source>
        <dbReference type="EMBL" id="PJE94430.1"/>
    </source>
</evidence>
<keyword evidence="4" id="KW-1185">Reference proteome</keyword>
<evidence type="ECO:0000256" key="1">
    <source>
        <dbReference type="SAM" id="MobiDB-lite"/>
    </source>
</evidence>
<dbReference type="Pfam" id="PF01261">
    <property type="entry name" value="AP_endonuc_2"/>
    <property type="match status" value="1"/>
</dbReference>
<dbReference type="InterPro" id="IPR050312">
    <property type="entry name" value="IolE/XylAMocC-like"/>
</dbReference>
<name>A0A2M8LR53_9ACTN</name>
<dbReference type="PANTHER" id="PTHR12110:SF41">
    <property type="entry name" value="INOSOSE DEHYDRATASE"/>
    <property type="match status" value="1"/>
</dbReference>
<dbReference type="PANTHER" id="PTHR12110">
    <property type="entry name" value="HYDROXYPYRUVATE ISOMERASE"/>
    <property type="match status" value="1"/>
</dbReference>
<dbReference type="Proteomes" id="UP000230407">
    <property type="component" value="Unassembled WGS sequence"/>
</dbReference>
<dbReference type="Gene3D" id="3.20.20.150">
    <property type="entry name" value="Divalent-metal-dependent TIM barrel enzymes"/>
    <property type="match status" value="1"/>
</dbReference>
<dbReference type="AlphaFoldDB" id="A0A2M8LR53"/>
<evidence type="ECO:0000259" key="2">
    <source>
        <dbReference type="Pfam" id="PF01261"/>
    </source>
</evidence>
<gene>
    <name evidence="3" type="ORF">CUT44_29820</name>
</gene>
<proteinExistence type="predicted"/>
<evidence type="ECO:0000313" key="4">
    <source>
        <dbReference type="Proteomes" id="UP000230407"/>
    </source>
</evidence>
<organism evidence="3 4">
    <name type="scientific">Streptomyces carminius</name>
    <dbReference type="NCBI Taxonomy" id="2665496"/>
    <lineage>
        <taxon>Bacteria</taxon>
        <taxon>Bacillati</taxon>
        <taxon>Actinomycetota</taxon>
        <taxon>Actinomycetes</taxon>
        <taxon>Kitasatosporales</taxon>
        <taxon>Streptomycetaceae</taxon>
        <taxon>Streptomyces</taxon>
    </lineage>
</organism>
<dbReference type="RefSeq" id="WP_100205039.1">
    <property type="nucleotide sequence ID" value="NZ_PGGW01000069.1"/>
</dbReference>
<feature type="domain" description="Xylose isomerase-like TIM barrel" evidence="2">
    <location>
        <begin position="26"/>
        <end position="253"/>
    </location>
</feature>
<dbReference type="InterPro" id="IPR013022">
    <property type="entry name" value="Xyl_isomerase-like_TIM-brl"/>
</dbReference>
<sequence length="308" mass="33280">MNNSIGIHALVWVGDWNRETARYAIESAAARGYDRIEIPLLDDWHIDTAATRELLSGNGLAMTGNLFLTDANDITSHDPATVAAGLRRLTGGVDTVAAVGGDHLCGTVYSKLGRYDHAPTPQGRANCVETLRQVADHAAGRGVRIGLELCNRYETNLLNTARQALEILDEIDRPDTCVVHLDTYHMNIEENGMTEPVLACGDRLGYVHIGESHRGYLGTGSVDFDGFFGALGRIGYSGPITFESFSSAVLAPELTDALCIWRDLWTDSADLARHAREFIGRQLVSAGGDGDRRRTGGGPVPAGRHRAV</sequence>
<dbReference type="EMBL" id="PGGW01000069">
    <property type="protein sequence ID" value="PJE94430.1"/>
    <property type="molecule type" value="Genomic_DNA"/>
</dbReference>
<feature type="region of interest" description="Disordered" evidence="1">
    <location>
        <begin position="287"/>
        <end position="308"/>
    </location>
</feature>
<comment type="caution">
    <text evidence="3">The sequence shown here is derived from an EMBL/GenBank/DDBJ whole genome shotgun (WGS) entry which is preliminary data.</text>
</comment>
<accession>A0A2M8LR53</accession>
<reference evidence="3 4" key="1">
    <citation type="submission" date="2017-11" db="EMBL/GenBank/DDBJ databases">
        <title>Streptomyces carmine sp. nov., a novel actinomycete isolated from Sophora alopecuroides in Xinjiang, China.</title>
        <authorList>
            <person name="Wang Y."/>
            <person name="Luo X."/>
            <person name="Wan C."/>
            <person name="Zhang L."/>
        </authorList>
    </citation>
    <scope>NUCLEOTIDE SEQUENCE [LARGE SCALE GENOMIC DNA]</scope>
    <source>
        <strain evidence="3 4">TRM SA0054</strain>
    </source>
</reference>
<protein>
    <submittedName>
        <fullName evidence="3">Epimerase</fullName>
    </submittedName>
</protein>
<dbReference type="SUPFAM" id="SSF51658">
    <property type="entry name" value="Xylose isomerase-like"/>
    <property type="match status" value="1"/>
</dbReference>